<evidence type="ECO:0000313" key="4">
    <source>
        <dbReference type="Proteomes" id="UP000006727"/>
    </source>
</evidence>
<sequence length="84" mass="9921">MHWLEKLRAIGVARCLSGRCNPLGRDMSTGLLRPRWYLVVHDLPGKREKRREKGREKWRVRKGNTHDPSPSICARRRQCPPQKH</sequence>
<accession>A0A2K1K5Y6</accession>
<dbReference type="InParanoid" id="A0A2K1K5Y6"/>
<dbReference type="Proteomes" id="UP000006727">
    <property type="component" value="Chromosome 8"/>
</dbReference>
<keyword evidence="4" id="KW-1185">Reference proteome</keyword>
<gene>
    <name evidence="2" type="ORF">PHYPA_011080</name>
</gene>
<dbReference type="AlphaFoldDB" id="A0A2K1K5Y6"/>
<feature type="compositionally biased region" description="Basic residues" evidence="1">
    <location>
        <begin position="74"/>
        <end position="84"/>
    </location>
</feature>
<organism evidence="2">
    <name type="scientific">Physcomitrium patens</name>
    <name type="common">Spreading-leaved earth moss</name>
    <name type="synonym">Physcomitrella patens</name>
    <dbReference type="NCBI Taxonomy" id="3218"/>
    <lineage>
        <taxon>Eukaryota</taxon>
        <taxon>Viridiplantae</taxon>
        <taxon>Streptophyta</taxon>
        <taxon>Embryophyta</taxon>
        <taxon>Bryophyta</taxon>
        <taxon>Bryophytina</taxon>
        <taxon>Bryopsida</taxon>
        <taxon>Funariidae</taxon>
        <taxon>Funariales</taxon>
        <taxon>Funariaceae</taxon>
        <taxon>Physcomitrium</taxon>
    </lineage>
</organism>
<name>A0A2K1K5Y6_PHYPA</name>
<dbReference type="PaxDb" id="3218-PP1S35_172V6.1"/>
<dbReference type="EnsemblPlants" id="Pp3c8_2880V3.1">
    <property type="protein sequence ID" value="Pp3c8_2880V3.1"/>
    <property type="gene ID" value="Pp3c8_2880"/>
</dbReference>
<protein>
    <submittedName>
        <fullName evidence="2 3">Uncharacterized protein</fullName>
    </submittedName>
</protein>
<dbReference type="EMBL" id="ABEU02000008">
    <property type="protein sequence ID" value="PNR49184.1"/>
    <property type="molecule type" value="Genomic_DNA"/>
</dbReference>
<evidence type="ECO:0000256" key="1">
    <source>
        <dbReference type="SAM" id="MobiDB-lite"/>
    </source>
</evidence>
<evidence type="ECO:0000313" key="3">
    <source>
        <dbReference type="EnsemblPlants" id="Pp3c8_2880V3.1"/>
    </source>
</evidence>
<proteinExistence type="predicted"/>
<feature type="compositionally biased region" description="Basic and acidic residues" evidence="1">
    <location>
        <begin position="48"/>
        <end position="57"/>
    </location>
</feature>
<feature type="region of interest" description="Disordered" evidence="1">
    <location>
        <begin position="48"/>
        <end position="84"/>
    </location>
</feature>
<dbReference type="Gramene" id="Pp3c8_2880V3.1">
    <property type="protein sequence ID" value="Pp3c8_2880V3.1"/>
    <property type="gene ID" value="Pp3c8_2880"/>
</dbReference>
<reference evidence="2 4" key="2">
    <citation type="journal article" date="2018" name="Plant J.">
        <title>The Physcomitrella patens chromosome-scale assembly reveals moss genome structure and evolution.</title>
        <authorList>
            <person name="Lang D."/>
            <person name="Ullrich K.K."/>
            <person name="Murat F."/>
            <person name="Fuchs J."/>
            <person name="Jenkins J."/>
            <person name="Haas F.B."/>
            <person name="Piednoel M."/>
            <person name="Gundlach H."/>
            <person name="Van Bel M."/>
            <person name="Meyberg R."/>
            <person name="Vives C."/>
            <person name="Morata J."/>
            <person name="Symeonidi A."/>
            <person name="Hiss M."/>
            <person name="Muchero W."/>
            <person name="Kamisugi Y."/>
            <person name="Saleh O."/>
            <person name="Blanc G."/>
            <person name="Decker E.L."/>
            <person name="van Gessel N."/>
            <person name="Grimwood J."/>
            <person name="Hayes R.D."/>
            <person name="Graham S.W."/>
            <person name="Gunter L.E."/>
            <person name="McDaniel S.F."/>
            <person name="Hoernstein S.N.W."/>
            <person name="Larsson A."/>
            <person name="Li F.W."/>
            <person name="Perroud P.F."/>
            <person name="Phillips J."/>
            <person name="Ranjan P."/>
            <person name="Rokshar D.S."/>
            <person name="Rothfels C.J."/>
            <person name="Schneider L."/>
            <person name="Shu S."/>
            <person name="Stevenson D.W."/>
            <person name="Thummler F."/>
            <person name="Tillich M."/>
            <person name="Villarreal Aguilar J.C."/>
            <person name="Widiez T."/>
            <person name="Wong G.K."/>
            <person name="Wymore A."/>
            <person name="Zhang Y."/>
            <person name="Zimmer A.D."/>
            <person name="Quatrano R.S."/>
            <person name="Mayer K.F.X."/>
            <person name="Goodstein D."/>
            <person name="Casacuberta J.M."/>
            <person name="Vandepoele K."/>
            <person name="Reski R."/>
            <person name="Cuming A.C."/>
            <person name="Tuskan G.A."/>
            <person name="Maumus F."/>
            <person name="Salse J."/>
            <person name="Schmutz J."/>
            <person name="Rensing S.A."/>
        </authorList>
    </citation>
    <scope>NUCLEOTIDE SEQUENCE [LARGE SCALE GENOMIC DNA]</scope>
    <source>
        <strain evidence="3 4">cv. Gransden 2004</strain>
    </source>
</reference>
<reference evidence="3" key="3">
    <citation type="submission" date="2020-12" db="UniProtKB">
        <authorList>
            <consortium name="EnsemblPlants"/>
        </authorList>
    </citation>
    <scope>IDENTIFICATION</scope>
</reference>
<reference evidence="2 4" key="1">
    <citation type="journal article" date="2008" name="Science">
        <title>The Physcomitrella genome reveals evolutionary insights into the conquest of land by plants.</title>
        <authorList>
            <person name="Rensing S."/>
            <person name="Lang D."/>
            <person name="Zimmer A."/>
            <person name="Terry A."/>
            <person name="Salamov A."/>
            <person name="Shapiro H."/>
            <person name="Nishiyama T."/>
            <person name="Perroud P.-F."/>
            <person name="Lindquist E."/>
            <person name="Kamisugi Y."/>
            <person name="Tanahashi T."/>
            <person name="Sakakibara K."/>
            <person name="Fujita T."/>
            <person name="Oishi K."/>
            <person name="Shin-I T."/>
            <person name="Kuroki Y."/>
            <person name="Toyoda A."/>
            <person name="Suzuki Y."/>
            <person name="Hashimoto A."/>
            <person name="Yamaguchi K."/>
            <person name="Sugano A."/>
            <person name="Kohara Y."/>
            <person name="Fujiyama A."/>
            <person name="Anterola A."/>
            <person name="Aoki S."/>
            <person name="Ashton N."/>
            <person name="Barbazuk W.B."/>
            <person name="Barker E."/>
            <person name="Bennetzen J."/>
            <person name="Bezanilla M."/>
            <person name="Blankenship R."/>
            <person name="Cho S.H."/>
            <person name="Dutcher S."/>
            <person name="Estelle M."/>
            <person name="Fawcett J.A."/>
            <person name="Gundlach H."/>
            <person name="Hanada K."/>
            <person name="Heyl A."/>
            <person name="Hicks K.A."/>
            <person name="Hugh J."/>
            <person name="Lohr M."/>
            <person name="Mayer K."/>
            <person name="Melkozernov A."/>
            <person name="Murata T."/>
            <person name="Nelson D."/>
            <person name="Pils B."/>
            <person name="Prigge M."/>
            <person name="Reiss B."/>
            <person name="Renner T."/>
            <person name="Rombauts S."/>
            <person name="Rushton P."/>
            <person name="Sanderfoot A."/>
            <person name="Schween G."/>
            <person name="Shiu S.-H."/>
            <person name="Stueber K."/>
            <person name="Theodoulou F.L."/>
            <person name="Tu H."/>
            <person name="Van de Peer Y."/>
            <person name="Verrier P.J."/>
            <person name="Waters E."/>
            <person name="Wood A."/>
            <person name="Yang L."/>
            <person name="Cove D."/>
            <person name="Cuming A."/>
            <person name="Hasebe M."/>
            <person name="Lucas S."/>
            <person name="Mishler D.B."/>
            <person name="Reski R."/>
            <person name="Grigoriev I."/>
            <person name="Quatrano R.S."/>
            <person name="Boore J.L."/>
        </authorList>
    </citation>
    <scope>NUCLEOTIDE SEQUENCE [LARGE SCALE GENOMIC DNA]</scope>
    <source>
        <strain evidence="3 4">cv. Gransden 2004</strain>
    </source>
</reference>
<evidence type="ECO:0000313" key="2">
    <source>
        <dbReference type="EMBL" id="PNR49184.1"/>
    </source>
</evidence>